<dbReference type="InterPro" id="IPR036291">
    <property type="entry name" value="NAD(P)-bd_dom_sf"/>
</dbReference>
<gene>
    <name evidence="5" type="ORF">F5Z01DRAFT_243665</name>
</gene>
<dbReference type="FunFam" id="3.40.50.720:FF:000084">
    <property type="entry name" value="Short-chain dehydrogenase reductase"/>
    <property type="match status" value="1"/>
</dbReference>
<evidence type="ECO:0000256" key="2">
    <source>
        <dbReference type="ARBA" id="ARBA00022857"/>
    </source>
</evidence>
<dbReference type="PROSITE" id="PS00061">
    <property type="entry name" value="ADH_SHORT"/>
    <property type="match status" value="1"/>
</dbReference>
<dbReference type="Pfam" id="PF13561">
    <property type="entry name" value="adh_short_C2"/>
    <property type="match status" value="1"/>
</dbReference>
<dbReference type="PRINTS" id="PR00081">
    <property type="entry name" value="GDHRDH"/>
</dbReference>
<feature type="compositionally biased region" description="Basic and acidic residues" evidence="4">
    <location>
        <begin position="1"/>
        <end position="10"/>
    </location>
</feature>
<evidence type="ECO:0000313" key="6">
    <source>
        <dbReference type="Proteomes" id="UP000887229"/>
    </source>
</evidence>
<sequence length="298" mass="31052">MSVPRSELKFRAPPSMQLSDGSADSKTAPPTPLSFSPSTERAKNRFAVAGNVVITGGAGDIGSAACRALLDHGLCGLAIFDLSEDSGQLLVRELMAEYPGAVIAFFTVDVTDADAVNAAVSLAEEKVGPVQTCLCFAGIAFATHALDISPDQWNKMLGVNATGAFLVAQAAAKAMVARGTGGSIVLMASISAHIVNFPQPQVHYNAAKAAVLSIKSSLAAEWARYGIRVNSISPGYMDTILNEGEGLAEHRRIWAERNPYGRLGKPEELTGAIVLLASQAGSYMTGADILVDGGISVF</sequence>
<evidence type="ECO:0000256" key="3">
    <source>
        <dbReference type="ARBA" id="ARBA00023002"/>
    </source>
</evidence>
<dbReference type="PANTHER" id="PTHR42760">
    <property type="entry name" value="SHORT-CHAIN DEHYDROGENASES/REDUCTASES FAMILY MEMBER"/>
    <property type="match status" value="1"/>
</dbReference>
<evidence type="ECO:0000256" key="4">
    <source>
        <dbReference type="SAM" id="MobiDB-lite"/>
    </source>
</evidence>
<dbReference type="PANTHER" id="PTHR42760:SF115">
    <property type="entry name" value="3-OXOACYL-[ACYL-CARRIER-PROTEIN] REDUCTASE FABG"/>
    <property type="match status" value="1"/>
</dbReference>
<feature type="region of interest" description="Disordered" evidence="4">
    <location>
        <begin position="1"/>
        <end position="39"/>
    </location>
</feature>
<evidence type="ECO:0000256" key="1">
    <source>
        <dbReference type="ARBA" id="ARBA00006484"/>
    </source>
</evidence>
<evidence type="ECO:0000313" key="5">
    <source>
        <dbReference type="EMBL" id="KAG9252358.1"/>
    </source>
</evidence>
<dbReference type="SUPFAM" id="SSF51735">
    <property type="entry name" value="NAD(P)-binding Rossmann-fold domains"/>
    <property type="match status" value="1"/>
</dbReference>
<feature type="compositionally biased region" description="Polar residues" evidence="4">
    <location>
        <begin position="16"/>
        <end position="25"/>
    </location>
</feature>
<dbReference type="Gene3D" id="3.40.50.720">
    <property type="entry name" value="NAD(P)-binding Rossmann-like Domain"/>
    <property type="match status" value="1"/>
</dbReference>
<keyword evidence="6" id="KW-1185">Reference proteome</keyword>
<dbReference type="EMBL" id="MU251263">
    <property type="protein sequence ID" value="KAG9252358.1"/>
    <property type="molecule type" value="Genomic_DNA"/>
</dbReference>
<reference evidence="5" key="1">
    <citation type="journal article" date="2021" name="IMA Fungus">
        <title>Genomic characterization of three marine fungi, including Emericellopsis atlantica sp. nov. with signatures of a generalist lifestyle and marine biomass degradation.</title>
        <authorList>
            <person name="Hagestad O.C."/>
            <person name="Hou L."/>
            <person name="Andersen J.H."/>
            <person name="Hansen E.H."/>
            <person name="Altermark B."/>
            <person name="Li C."/>
            <person name="Kuhnert E."/>
            <person name="Cox R.J."/>
            <person name="Crous P.W."/>
            <person name="Spatafora J.W."/>
            <person name="Lail K."/>
            <person name="Amirebrahimi M."/>
            <person name="Lipzen A."/>
            <person name="Pangilinan J."/>
            <person name="Andreopoulos W."/>
            <person name="Hayes R.D."/>
            <person name="Ng V."/>
            <person name="Grigoriev I.V."/>
            <person name="Jackson S.A."/>
            <person name="Sutton T.D.S."/>
            <person name="Dobson A.D.W."/>
            <person name="Rama T."/>
        </authorList>
    </citation>
    <scope>NUCLEOTIDE SEQUENCE</scope>
    <source>
        <strain evidence="5">TS7</strain>
    </source>
</reference>
<comment type="similarity">
    <text evidence="1">Belongs to the short-chain dehydrogenases/reductases (SDR) family.</text>
</comment>
<dbReference type="InterPro" id="IPR002347">
    <property type="entry name" value="SDR_fam"/>
</dbReference>
<dbReference type="GeneID" id="70289331"/>
<name>A0A9P8CME5_9HYPO</name>
<keyword evidence="2" id="KW-0521">NADP</keyword>
<dbReference type="AlphaFoldDB" id="A0A9P8CME5"/>
<keyword evidence="3" id="KW-0560">Oxidoreductase</keyword>
<dbReference type="GO" id="GO:0016616">
    <property type="term" value="F:oxidoreductase activity, acting on the CH-OH group of donors, NAD or NADP as acceptor"/>
    <property type="evidence" value="ECO:0007669"/>
    <property type="project" value="TreeGrafter"/>
</dbReference>
<dbReference type="RefSeq" id="XP_046116282.1">
    <property type="nucleotide sequence ID" value="XM_046258428.1"/>
</dbReference>
<dbReference type="OrthoDB" id="47007at2759"/>
<accession>A0A9P8CME5</accession>
<proteinExistence type="inferred from homology"/>
<organism evidence="5 6">
    <name type="scientific">Emericellopsis atlantica</name>
    <dbReference type="NCBI Taxonomy" id="2614577"/>
    <lineage>
        <taxon>Eukaryota</taxon>
        <taxon>Fungi</taxon>
        <taxon>Dikarya</taxon>
        <taxon>Ascomycota</taxon>
        <taxon>Pezizomycotina</taxon>
        <taxon>Sordariomycetes</taxon>
        <taxon>Hypocreomycetidae</taxon>
        <taxon>Hypocreales</taxon>
        <taxon>Bionectriaceae</taxon>
        <taxon>Emericellopsis</taxon>
    </lineage>
</organism>
<dbReference type="InterPro" id="IPR020904">
    <property type="entry name" value="Sc_DH/Rdtase_CS"/>
</dbReference>
<dbReference type="Proteomes" id="UP000887229">
    <property type="component" value="Unassembled WGS sequence"/>
</dbReference>
<comment type="caution">
    <text evidence="5">The sequence shown here is derived from an EMBL/GenBank/DDBJ whole genome shotgun (WGS) entry which is preliminary data.</text>
</comment>
<protein>
    <submittedName>
        <fullName evidence="5">Uncharacterized protein</fullName>
    </submittedName>
</protein>